<dbReference type="EMBL" id="UINC01187715">
    <property type="protein sequence ID" value="SVE00579.1"/>
    <property type="molecule type" value="Genomic_DNA"/>
</dbReference>
<dbReference type="AlphaFoldDB" id="A0A382ZZ33"/>
<dbReference type="Pfam" id="PF08421">
    <property type="entry name" value="Methyltransf_13"/>
    <property type="match status" value="1"/>
</dbReference>
<name>A0A382ZZ33_9ZZZZ</name>
<dbReference type="SUPFAM" id="SSF53335">
    <property type="entry name" value="S-adenosyl-L-methionine-dependent methyltransferases"/>
    <property type="match status" value="1"/>
</dbReference>
<dbReference type="InterPro" id="IPR029063">
    <property type="entry name" value="SAM-dependent_MTases_sf"/>
</dbReference>
<feature type="non-terminal residue" evidence="2">
    <location>
        <position position="238"/>
    </location>
</feature>
<reference evidence="2" key="1">
    <citation type="submission" date="2018-05" db="EMBL/GenBank/DDBJ databases">
        <authorList>
            <person name="Lanie J.A."/>
            <person name="Ng W.-L."/>
            <person name="Kazmierczak K.M."/>
            <person name="Andrzejewski T.M."/>
            <person name="Davidsen T.M."/>
            <person name="Wayne K.J."/>
            <person name="Tettelin H."/>
            <person name="Glass J.I."/>
            <person name="Rusch D."/>
            <person name="Podicherti R."/>
            <person name="Tsui H.-C.T."/>
            <person name="Winkler M.E."/>
        </authorList>
    </citation>
    <scope>NUCLEOTIDE SEQUENCE</scope>
</reference>
<organism evidence="2">
    <name type="scientific">marine metagenome</name>
    <dbReference type="NCBI Taxonomy" id="408172"/>
    <lineage>
        <taxon>unclassified sequences</taxon>
        <taxon>metagenomes</taxon>
        <taxon>ecological metagenomes</taxon>
    </lineage>
</organism>
<gene>
    <name evidence="2" type="ORF">METZ01_LOCUS453433</name>
</gene>
<accession>A0A382ZZ33</accession>
<dbReference type="InterPro" id="IPR013630">
    <property type="entry name" value="Methyltransf_Zn-bd_dom_put"/>
</dbReference>
<protein>
    <recommendedName>
        <fullName evidence="1">Methyltransferase putative zinc binding domain-containing protein</fullName>
    </recommendedName>
</protein>
<sequence>MKNIFETKNACRICDSYNILEILNLGEQPPANSLYEKGKSNPPSSVPLRLMYCEECSTVQLGEDIDPEYLFGKYLWLTGTSETALKYSEEFVKKSLSHFDRFENKLFVVEVASNDGTFLQQFQQASCRVLGVDPAVNIAEIATKKGISTQADFFSKDLAQLLLKKHGAADIVYARNVIPHVKEIHSVISGIEILLSKNGVGIIEFHNAGLLLTELHYDYIYHEHLFYFTLTTIDALLK</sequence>
<dbReference type="Gene3D" id="6.20.50.110">
    <property type="entry name" value="Methyltransferase, zinc-binding domain"/>
    <property type="match status" value="1"/>
</dbReference>
<dbReference type="PANTHER" id="PTHR43861">
    <property type="entry name" value="TRANS-ACONITATE 2-METHYLTRANSFERASE-RELATED"/>
    <property type="match status" value="1"/>
</dbReference>
<proteinExistence type="predicted"/>
<dbReference type="InterPro" id="IPR038576">
    <property type="entry name" value="Methyltransf_Zn-bd_dom_put_sf"/>
</dbReference>
<dbReference type="Gene3D" id="3.40.50.150">
    <property type="entry name" value="Vaccinia Virus protein VP39"/>
    <property type="match status" value="1"/>
</dbReference>
<evidence type="ECO:0000313" key="2">
    <source>
        <dbReference type="EMBL" id="SVE00579.1"/>
    </source>
</evidence>
<feature type="domain" description="Methyltransferase putative zinc binding" evidence="1">
    <location>
        <begin position="11"/>
        <end position="71"/>
    </location>
</feature>
<dbReference type="PANTHER" id="PTHR43861:SF5">
    <property type="entry name" value="BLL5978 PROTEIN"/>
    <property type="match status" value="1"/>
</dbReference>
<evidence type="ECO:0000259" key="1">
    <source>
        <dbReference type="Pfam" id="PF08421"/>
    </source>
</evidence>
<dbReference type="Pfam" id="PF13489">
    <property type="entry name" value="Methyltransf_23"/>
    <property type="match status" value="1"/>
</dbReference>